<dbReference type="AlphaFoldDB" id="A0A382PPU2"/>
<gene>
    <name evidence="1" type="ORF">METZ01_LOCUS328267</name>
</gene>
<dbReference type="EMBL" id="UINC01108935">
    <property type="protein sequence ID" value="SVC75413.1"/>
    <property type="molecule type" value="Genomic_DNA"/>
</dbReference>
<protein>
    <submittedName>
        <fullName evidence="1">Uncharacterized protein</fullName>
    </submittedName>
</protein>
<organism evidence="1">
    <name type="scientific">marine metagenome</name>
    <dbReference type="NCBI Taxonomy" id="408172"/>
    <lineage>
        <taxon>unclassified sequences</taxon>
        <taxon>metagenomes</taxon>
        <taxon>ecological metagenomes</taxon>
    </lineage>
</organism>
<evidence type="ECO:0000313" key="1">
    <source>
        <dbReference type="EMBL" id="SVC75413.1"/>
    </source>
</evidence>
<proteinExistence type="predicted"/>
<sequence length="26" mass="3147">MSLTNEQLSQLREYLDTILELYTEDE</sequence>
<reference evidence="1" key="1">
    <citation type="submission" date="2018-05" db="EMBL/GenBank/DDBJ databases">
        <authorList>
            <person name="Lanie J.A."/>
            <person name="Ng W.-L."/>
            <person name="Kazmierczak K.M."/>
            <person name="Andrzejewski T.M."/>
            <person name="Davidsen T.M."/>
            <person name="Wayne K.J."/>
            <person name="Tettelin H."/>
            <person name="Glass J.I."/>
            <person name="Rusch D."/>
            <person name="Podicherti R."/>
            <person name="Tsui H.-C.T."/>
            <person name="Winkler M.E."/>
        </authorList>
    </citation>
    <scope>NUCLEOTIDE SEQUENCE</scope>
</reference>
<accession>A0A382PPU2</accession>
<feature type="non-terminal residue" evidence="1">
    <location>
        <position position="26"/>
    </location>
</feature>
<name>A0A382PPU2_9ZZZZ</name>